<keyword evidence="5 18" id="KW-0547">Nucleotide-binding</keyword>
<evidence type="ECO:0000256" key="10">
    <source>
        <dbReference type="ARBA" id="ARBA00022840"/>
    </source>
</evidence>
<dbReference type="InterPro" id="IPR041552">
    <property type="entry name" value="UvrA_DNA-bd"/>
</dbReference>
<accession>A0A1H3PDR1</accession>
<keyword evidence="14 18" id="KW-0742">SOS response</keyword>
<dbReference type="GO" id="GO:0003677">
    <property type="term" value="F:DNA binding"/>
    <property type="evidence" value="ECO:0007669"/>
    <property type="project" value="UniProtKB-UniRule"/>
</dbReference>
<feature type="zinc finger region" description="C4-type" evidence="18">
    <location>
        <begin position="752"/>
        <end position="778"/>
    </location>
</feature>
<evidence type="ECO:0000256" key="15">
    <source>
        <dbReference type="ARBA" id="ARBA00038000"/>
    </source>
</evidence>
<comment type="similarity">
    <text evidence="15 18">Belongs to the ABC transporter superfamily. UvrA family.</text>
</comment>
<dbReference type="FunFam" id="1.20.1580.10:FF:000001">
    <property type="entry name" value="UvrABC system protein A"/>
    <property type="match status" value="2"/>
</dbReference>
<evidence type="ECO:0000256" key="17">
    <source>
        <dbReference type="ARBA" id="ARBA00042156"/>
    </source>
</evidence>
<dbReference type="GO" id="GO:0009381">
    <property type="term" value="F:excinuclease ABC activity"/>
    <property type="evidence" value="ECO:0007669"/>
    <property type="project" value="UniProtKB-UniRule"/>
</dbReference>
<evidence type="ECO:0000256" key="2">
    <source>
        <dbReference type="ARBA" id="ARBA00022490"/>
    </source>
</evidence>
<dbReference type="GO" id="GO:0008270">
    <property type="term" value="F:zinc ion binding"/>
    <property type="evidence" value="ECO:0007669"/>
    <property type="project" value="UniProtKB-UniRule"/>
</dbReference>
<dbReference type="AlphaFoldDB" id="A0A1H3PDR1"/>
<keyword evidence="13 18" id="KW-0234">DNA repair</keyword>
<feature type="compositionally biased region" description="Low complexity" evidence="19">
    <location>
        <begin position="1005"/>
        <end position="1075"/>
    </location>
</feature>
<feature type="binding site" evidence="18">
    <location>
        <begin position="39"/>
        <end position="46"/>
    </location>
    <ligand>
        <name>ATP</name>
        <dbReference type="ChEBI" id="CHEBI:30616"/>
    </ligand>
</feature>
<feature type="domain" description="ABC transporter" evidence="20">
    <location>
        <begin position="621"/>
        <end position="949"/>
    </location>
</feature>
<dbReference type="InterPro" id="IPR027417">
    <property type="entry name" value="P-loop_NTPase"/>
</dbReference>
<evidence type="ECO:0000256" key="6">
    <source>
        <dbReference type="ARBA" id="ARBA00022763"/>
    </source>
</evidence>
<dbReference type="Pfam" id="PF17760">
    <property type="entry name" value="UvrA_inter"/>
    <property type="match status" value="1"/>
</dbReference>
<dbReference type="Gene3D" id="1.20.1580.10">
    <property type="entry name" value="ABC transporter ATPase like domain"/>
    <property type="match status" value="2"/>
</dbReference>
<dbReference type="Gene3D" id="3.30.1490.20">
    <property type="entry name" value="ATP-grasp fold, A domain"/>
    <property type="match status" value="1"/>
</dbReference>
<evidence type="ECO:0000313" key="21">
    <source>
        <dbReference type="EMBL" id="SDY99178.1"/>
    </source>
</evidence>
<dbReference type="SUPFAM" id="SSF52540">
    <property type="entry name" value="P-loop containing nucleoside triphosphate hydrolases"/>
    <property type="match status" value="2"/>
</dbReference>
<evidence type="ECO:0000256" key="11">
    <source>
        <dbReference type="ARBA" id="ARBA00022881"/>
    </source>
</evidence>
<dbReference type="STRING" id="137265.SAMN05421684_2804"/>
<evidence type="ECO:0000313" key="22">
    <source>
        <dbReference type="Proteomes" id="UP000199632"/>
    </source>
</evidence>
<dbReference type="Proteomes" id="UP000199632">
    <property type="component" value="Unassembled WGS sequence"/>
</dbReference>
<comment type="subcellular location">
    <subcellularLocation>
        <location evidence="1 18">Cytoplasm</location>
    </subcellularLocation>
</comment>
<evidence type="ECO:0000256" key="16">
    <source>
        <dbReference type="ARBA" id="ARBA00039316"/>
    </source>
</evidence>
<keyword evidence="4 18" id="KW-0677">Repeat</keyword>
<dbReference type="NCBIfam" id="NF001503">
    <property type="entry name" value="PRK00349.1"/>
    <property type="match status" value="1"/>
</dbReference>
<evidence type="ECO:0000256" key="4">
    <source>
        <dbReference type="ARBA" id="ARBA00022737"/>
    </source>
</evidence>
<evidence type="ECO:0000256" key="7">
    <source>
        <dbReference type="ARBA" id="ARBA00022769"/>
    </source>
</evidence>
<keyword evidence="12 18" id="KW-0238">DNA-binding</keyword>
<dbReference type="InterPro" id="IPR003593">
    <property type="entry name" value="AAA+_ATPase"/>
</dbReference>
<evidence type="ECO:0000256" key="12">
    <source>
        <dbReference type="ARBA" id="ARBA00023125"/>
    </source>
</evidence>
<keyword evidence="22" id="KW-1185">Reference proteome</keyword>
<evidence type="ECO:0000256" key="13">
    <source>
        <dbReference type="ARBA" id="ARBA00023204"/>
    </source>
</evidence>
<comment type="caution">
    <text evidence="18">Lacks conserved residue(s) required for the propagation of feature annotation.</text>
</comment>
<keyword evidence="7 18" id="KW-0228">DNA excision</keyword>
<feature type="compositionally biased region" description="Low complexity" evidence="19">
    <location>
        <begin position="966"/>
        <end position="997"/>
    </location>
</feature>
<evidence type="ECO:0000256" key="9">
    <source>
        <dbReference type="ARBA" id="ARBA00022833"/>
    </source>
</evidence>
<dbReference type="HAMAP" id="MF_00205">
    <property type="entry name" value="UvrA"/>
    <property type="match status" value="1"/>
</dbReference>
<dbReference type="InterPro" id="IPR004602">
    <property type="entry name" value="UvrA"/>
</dbReference>
<keyword evidence="10 18" id="KW-0067">ATP-binding</keyword>
<comment type="subunit">
    <text evidence="18">Forms a heterotetramer with UvrB during the search for lesions.</text>
</comment>
<dbReference type="Gene3D" id="1.10.8.280">
    <property type="entry name" value="ABC transporter ATPase domain-like"/>
    <property type="match status" value="1"/>
</dbReference>
<evidence type="ECO:0000256" key="18">
    <source>
        <dbReference type="HAMAP-Rule" id="MF_00205"/>
    </source>
</evidence>
<dbReference type="GO" id="GO:0009432">
    <property type="term" value="P:SOS response"/>
    <property type="evidence" value="ECO:0007669"/>
    <property type="project" value="UniProtKB-UniRule"/>
</dbReference>
<dbReference type="SMART" id="SM00382">
    <property type="entry name" value="AAA"/>
    <property type="match status" value="1"/>
</dbReference>
<keyword evidence="6 18" id="KW-0227">DNA damage</keyword>
<sequence length="1100" mass="118984">MSGVGWAVADRLIVRGAREHNLRDVNLDLPRDAMIVFTGLSGSGKSSLAFDTIFAEGQRRYVESLSSYARQFLGQMDKPDVDFIEGLSPAVSIDQKSTSRNPRSTVGTITEVYDYLRLLYARVGEPHCPVCGEPISRQSPQQIVDRVLAMPDGTRFQVLAPVVRGRKGEYVDLFAELQSKGFARARVDGVVHPLTEPPKLKKQEKHTIEVVVDRLAVKASAKQRMTDSIETALRLAAGVVLLEFVDEPDDSPARERIFSEHLACPNDHPLAIEDLEPRVFSFNSPYGACPECTGIGTKKEVDPELVIPDPERTLREGAVQPWSTNQTLEYFLRLLQALGDAEHFDLDTPWRALSNRAQKTILYGSNDQVHVRYRNKYGRERSYYTGFEGAIQWIERRHGDTESEWSRDKYEGYMRDVPCSVCGGARLKPEVLAVTIDGRNIAEVTGMSVGDTAELLGAMVLNDRQKLIAERVLKEINARLRFLVDVGLDYLSLDRPAGTLSGGEAQRIRLATQIGSGLVGVLYVLDEPSIGLHQRDNHRLIETLVRLRRLGNTLIVVEHDEDTIRTADWVVDIGPGAGEHGGEIVHSGSFDDLLKNEESVTGAYLSGRRQIPTPMIRRPATAGRELVVVGAREHNLKNLTVPFPLGQFIAVTGVSGSGKSTLVNDILYTVLANQLNGARLVPGRHLRVTGLDDLDKVVGVDQSPIGRTPRSNPATYTGVFDNIRKLFAETSEAKVRGYGPGRFSFNVKGGRCENCAGDGTIKIEMNFLPDVYVPCEVCKGARYNRETLEVHYKGRTISEVLEMPIEEASTFFEAIPAIHRHLKTLVDVGLGYVRLGQPAPTLSGGEAQRVKLASELQKRSTGRTVYVLDEPTTGLHFEDIRKLLKVLESLVEKGNTVIVIEHNLDVIKTADWIIDMGPSGGHRGGLLLAAGTPEEIAEVPESATGQFLRHTLELTGPAKGSEKATARAAKANGANGKSGTAAAANGKADPAEASNGKSGNGKAGNGKATAGNGRAAAATASTGRAATADPKPATAAKATAAKATKATTAKATTAKTTAAKAAKATGTTRAKATPAAEEKPVKKAAPRARTASKATTRTRG</sequence>
<dbReference type="GO" id="GO:0005737">
    <property type="term" value="C:cytoplasm"/>
    <property type="evidence" value="ECO:0007669"/>
    <property type="project" value="UniProtKB-SubCell"/>
</dbReference>
<dbReference type="CDD" id="cd03270">
    <property type="entry name" value="ABC_UvrA_I"/>
    <property type="match status" value="1"/>
</dbReference>
<keyword evidence="11 18" id="KW-0267">Excision nuclease</keyword>
<dbReference type="GO" id="GO:0009380">
    <property type="term" value="C:excinuclease repair complex"/>
    <property type="evidence" value="ECO:0007669"/>
    <property type="project" value="InterPro"/>
</dbReference>
<dbReference type="InterPro" id="IPR003439">
    <property type="entry name" value="ABC_transporter-like_ATP-bd"/>
</dbReference>
<evidence type="ECO:0000256" key="14">
    <source>
        <dbReference type="ARBA" id="ARBA00023236"/>
    </source>
</evidence>
<dbReference type="EMBL" id="FNQB01000001">
    <property type="protein sequence ID" value="SDY99178.1"/>
    <property type="molecule type" value="Genomic_DNA"/>
</dbReference>
<dbReference type="GO" id="GO:0016887">
    <property type="term" value="F:ATP hydrolysis activity"/>
    <property type="evidence" value="ECO:0007669"/>
    <property type="project" value="InterPro"/>
</dbReference>
<name>A0A1H3PDR1_9ACTN</name>
<evidence type="ECO:0000259" key="20">
    <source>
        <dbReference type="PROSITE" id="PS50893"/>
    </source>
</evidence>
<gene>
    <name evidence="18" type="primary">uvrA</name>
    <name evidence="21" type="ORF">SAMN05421684_2804</name>
</gene>
<feature type="compositionally biased region" description="Low complexity" evidence="19">
    <location>
        <begin position="1087"/>
        <end position="1100"/>
    </location>
</feature>
<evidence type="ECO:0000256" key="3">
    <source>
        <dbReference type="ARBA" id="ARBA00022723"/>
    </source>
</evidence>
<protein>
    <recommendedName>
        <fullName evidence="16 18">UvrABC system protein A</fullName>
        <shortName evidence="18">UvrA protein</shortName>
    </recommendedName>
    <alternativeName>
        <fullName evidence="17 18">Excinuclease ABC subunit A</fullName>
    </alternativeName>
</protein>
<feature type="binding site" evidence="18">
    <location>
        <begin position="653"/>
        <end position="660"/>
    </location>
    <ligand>
        <name>ATP</name>
        <dbReference type="ChEBI" id="CHEBI:30616"/>
    </ligand>
</feature>
<feature type="region of interest" description="Disordered" evidence="19">
    <location>
        <begin position="955"/>
        <end position="1100"/>
    </location>
</feature>
<dbReference type="InterPro" id="IPR013815">
    <property type="entry name" value="ATP_grasp_subdomain_1"/>
</dbReference>
<dbReference type="InterPro" id="IPR041102">
    <property type="entry name" value="UvrA_inter"/>
</dbReference>
<dbReference type="PROSITE" id="PS00211">
    <property type="entry name" value="ABC_TRANSPORTER_1"/>
    <property type="match status" value="2"/>
</dbReference>
<keyword evidence="9 18" id="KW-0862">Zinc</keyword>
<comment type="function">
    <text evidence="18">The UvrABC repair system catalyzes the recognition and processing of DNA lesions. UvrA is an ATPase and a DNA-binding protein. A damage recognition complex composed of 2 UvrA and 2 UvrB subunits scans DNA for abnormalities. When the presence of a lesion has been verified by UvrB, the UvrA molecules dissociate.</text>
</comment>
<dbReference type="Gene3D" id="3.40.50.300">
    <property type="entry name" value="P-loop containing nucleotide triphosphate hydrolases"/>
    <property type="match status" value="2"/>
</dbReference>
<dbReference type="InterPro" id="IPR017871">
    <property type="entry name" value="ABC_transporter-like_CS"/>
</dbReference>
<dbReference type="PANTHER" id="PTHR43152:SF3">
    <property type="entry name" value="UVRABC SYSTEM PROTEIN A"/>
    <property type="match status" value="1"/>
</dbReference>
<evidence type="ECO:0000256" key="1">
    <source>
        <dbReference type="ARBA" id="ARBA00004496"/>
    </source>
</evidence>
<dbReference type="PANTHER" id="PTHR43152">
    <property type="entry name" value="UVRABC SYSTEM PROTEIN A"/>
    <property type="match status" value="1"/>
</dbReference>
<dbReference type="PROSITE" id="PS50893">
    <property type="entry name" value="ABC_TRANSPORTER_2"/>
    <property type="match status" value="1"/>
</dbReference>
<keyword evidence="3 18" id="KW-0479">Metal-binding</keyword>
<dbReference type="Pfam" id="PF17755">
    <property type="entry name" value="UvrA_DNA-bind"/>
    <property type="match status" value="1"/>
</dbReference>
<keyword evidence="8 18" id="KW-0863">Zinc-finger</keyword>
<organism evidence="21 22">
    <name type="scientific">Asanoa ishikariensis</name>
    <dbReference type="NCBI Taxonomy" id="137265"/>
    <lineage>
        <taxon>Bacteria</taxon>
        <taxon>Bacillati</taxon>
        <taxon>Actinomycetota</taxon>
        <taxon>Actinomycetes</taxon>
        <taxon>Micromonosporales</taxon>
        <taxon>Micromonosporaceae</taxon>
        <taxon>Asanoa</taxon>
    </lineage>
</organism>
<evidence type="ECO:0000256" key="19">
    <source>
        <dbReference type="SAM" id="MobiDB-lite"/>
    </source>
</evidence>
<evidence type="ECO:0000256" key="8">
    <source>
        <dbReference type="ARBA" id="ARBA00022771"/>
    </source>
</evidence>
<dbReference type="GO" id="GO:0005524">
    <property type="term" value="F:ATP binding"/>
    <property type="evidence" value="ECO:0007669"/>
    <property type="project" value="UniProtKB-UniRule"/>
</dbReference>
<dbReference type="CDD" id="cd03271">
    <property type="entry name" value="ABC_UvrA_II"/>
    <property type="match status" value="1"/>
</dbReference>
<reference evidence="22" key="1">
    <citation type="submission" date="2016-10" db="EMBL/GenBank/DDBJ databases">
        <authorList>
            <person name="Varghese N."/>
            <person name="Submissions S."/>
        </authorList>
    </citation>
    <scope>NUCLEOTIDE SEQUENCE [LARGE SCALE GENOMIC DNA]</scope>
    <source>
        <strain evidence="22">DSM 44718</strain>
    </source>
</reference>
<proteinExistence type="inferred from homology"/>
<dbReference type="NCBIfam" id="TIGR00630">
    <property type="entry name" value="uvra"/>
    <property type="match status" value="1"/>
</dbReference>
<evidence type="ECO:0000256" key="5">
    <source>
        <dbReference type="ARBA" id="ARBA00022741"/>
    </source>
</evidence>
<dbReference type="GO" id="GO:0006289">
    <property type="term" value="P:nucleotide-excision repair"/>
    <property type="evidence" value="ECO:0007669"/>
    <property type="project" value="UniProtKB-UniRule"/>
</dbReference>
<dbReference type="FunFam" id="1.20.1580.10:FF:000002">
    <property type="entry name" value="UvrABC system protein A"/>
    <property type="match status" value="1"/>
</dbReference>
<keyword evidence="2 18" id="KW-0963">Cytoplasm</keyword>